<evidence type="ECO:0000256" key="4">
    <source>
        <dbReference type="ARBA" id="ARBA00022833"/>
    </source>
</evidence>
<comment type="similarity">
    <text evidence="1">Belongs to the metallo-beta-lactamase superfamily.</text>
</comment>
<dbReference type="GO" id="GO:0046872">
    <property type="term" value="F:metal ion binding"/>
    <property type="evidence" value="ECO:0007669"/>
    <property type="project" value="UniProtKB-KW"/>
</dbReference>
<proteinExistence type="inferred from homology"/>
<protein>
    <recommendedName>
        <fullName evidence="5">Metallo-beta-lactamase domain-containing protein</fullName>
    </recommendedName>
</protein>
<reference evidence="7" key="1">
    <citation type="submission" date="2017-03" db="EMBL/GenBank/DDBJ databases">
        <title>Genomes of endolithic fungi from Antarctica.</title>
        <authorList>
            <person name="Coleine C."/>
            <person name="Masonjones S."/>
            <person name="Stajich J.E."/>
        </authorList>
    </citation>
    <scope>NUCLEOTIDE SEQUENCE [LARGE SCALE GENOMIC DNA]</scope>
    <source>
        <strain evidence="7">CCFEE 5527</strain>
    </source>
</reference>
<keyword evidence="2" id="KW-0479">Metal-binding</keyword>
<dbReference type="Proteomes" id="UP000192596">
    <property type="component" value="Unassembled WGS sequence"/>
</dbReference>
<dbReference type="SUPFAM" id="SSF56281">
    <property type="entry name" value="Metallo-hydrolase/oxidoreductase"/>
    <property type="match status" value="1"/>
</dbReference>
<evidence type="ECO:0000259" key="5">
    <source>
        <dbReference type="SMART" id="SM00849"/>
    </source>
</evidence>
<feature type="domain" description="Metallo-beta-lactamase" evidence="5">
    <location>
        <begin position="56"/>
        <end position="266"/>
    </location>
</feature>
<evidence type="ECO:0000256" key="1">
    <source>
        <dbReference type="ARBA" id="ARBA00007749"/>
    </source>
</evidence>
<dbReference type="PANTHER" id="PTHR42978:SF5">
    <property type="entry name" value="METALLO-BETA-LACTAMASE DOMAIN-CONTAINING PROTEIN"/>
    <property type="match status" value="1"/>
</dbReference>
<dbReference type="InterPro" id="IPR036866">
    <property type="entry name" value="RibonucZ/Hydroxyglut_hydro"/>
</dbReference>
<dbReference type="EMBL" id="NAJO01000031">
    <property type="protein sequence ID" value="OQO01394.1"/>
    <property type="molecule type" value="Genomic_DNA"/>
</dbReference>
<gene>
    <name evidence="6" type="ORF">B0A48_12949</name>
</gene>
<dbReference type="Gene3D" id="3.60.15.10">
    <property type="entry name" value="Ribonuclease Z/Hydroxyacylglutathione hydrolase-like"/>
    <property type="match status" value="1"/>
</dbReference>
<dbReference type="SMART" id="SM00849">
    <property type="entry name" value="Lactamase_B"/>
    <property type="match status" value="1"/>
</dbReference>
<accession>A0A1V8SQT6</accession>
<organism evidence="6 7">
    <name type="scientific">Cryoendolithus antarcticus</name>
    <dbReference type="NCBI Taxonomy" id="1507870"/>
    <lineage>
        <taxon>Eukaryota</taxon>
        <taxon>Fungi</taxon>
        <taxon>Dikarya</taxon>
        <taxon>Ascomycota</taxon>
        <taxon>Pezizomycotina</taxon>
        <taxon>Dothideomycetes</taxon>
        <taxon>Dothideomycetidae</taxon>
        <taxon>Cladosporiales</taxon>
        <taxon>Cladosporiaceae</taxon>
        <taxon>Cryoendolithus</taxon>
    </lineage>
</organism>
<dbReference type="InterPro" id="IPR051013">
    <property type="entry name" value="MBL_superfamily_lactonases"/>
</dbReference>
<dbReference type="Pfam" id="PF00753">
    <property type="entry name" value="Lactamase_B"/>
    <property type="match status" value="1"/>
</dbReference>
<keyword evidence="7" id="KW-1185">Reference proteome</keyword>
<dbReference type="InterPro" id="IPR001279">
    <property type="entry name" value="Metallo-B-lactamas"/>
</dbReference>
<dbReference type="STRING" id="1507870.A0A1V8SQT6"/>
<keyword evidence="4" id="KW-0862">Zinc</keyword>
<evidence type="ECO:0000313" key="7">
    <source>
        <dbReference type="Proteomes" id="UP000192596"/>
    </source>
</evidence>
<evidence type="ECO:0000313" key="6">
    <source>
        <dbReference type="EMBL" id="OQO01394.1"/>
    </source>
</evidence>
<keyword evidence="3" id="KW-0378">Hydrolase</keyword>
<dbReference type="InParanoid" id="A0A1V8SQT6"/>
<dbReference type="AlphaFoldDB" id="A0A1V8SQT6"/>
<evidence type="ECO:0000256" key="2">
    <source>
        <dbReference type="ARBA" id="ARBA00022723"/>
    </source>
</evidence>
<evidence type="ECO:0000256" key="3">
    <source>
        <dbReference type="ARBA" id="ARBA00022801"/>
    </source>
</evidence>
<dbReference type="PANTHER" id="PTHR42978">
    <property type="entry name" value="QUORUM-QUENCHING LACTONASE YTNP-RELATED-RELATED"/>
    <property type="match status" value="1"/>
</dbReference>
<sequence>MANEYLAVPREAPDLQIPQSEVAVKVSCIDSTTRVKLPMGPFLQPGYTGKEFLTGPAFSFLIEHPSGKMILFDLAVRHDWQRLPSYPQWRKLGWGIYVEKDVSTILSDHGVAVDDGAIDAIIWSHHHWDHTGDPSLFPSSTELVVGPGFKVAHMPPSNPGSTLMPTDYEGREVREIDFTAKLFKIGRFNAFDYFGDGSFYLLDTPGHTIGHICGFARTTTSPQTFVFMGGDASHHGGEFRPTEYLPIPKELNPSPFKRRAPMCPGHLLEEIHPHNISTKPFYYVTESFAHDKKVADWTIDGLGEFDCNDKVLLLTAHDDSIVDPAQIDFYPNALNNWYEKGTAKKVKWMFLEDFEGAVDAKEKGEAAFVWAKWQ</sequence>
<dbReference type="OrthoDB" id="10250730at2759"/>
<dbReference type="CDD" id="cd07730">
    <property type="entry name" value="metallo-hydrolase-like_MBL-fold"/>
    <property type="match status" value="1"/>
</dbReference>
<comment type="caution">
    <text evidence="6">The sequence shown here is derived from an EMBL/GenBank/DDBJ whole genome shotgun (WGS) entry which is preliminary data.</text>
</comment>
<dbReference type="GO" id="GO:0016787">
    <property type="term" value="F:hydrolase activity"/>
    <property type="evidence" value="ECO:0007669"/>
    <property type="project" value="UniProtKB-KW"/>
</dbReference>
<name>A0A1V8SQT6_9PEZI</name>